<comment type="caution">
    <text evidence="6">The sequence shown here is derived from an EMBL/GenBank/DDBJ whole genome shotgun (WGS) entry which is preliminary data.</text>
</comment>
<dbReference type="GO" id="GO:0005385">
    <property type="term" value="F:zinc ion transmembrane transporter activity"/>
    <property type="evidence" value="ECO:0007669"/>
    <property type="project" value="TreeGrafter"/>
</dbReference>
<protein>
    <submittedName>
        <fullName evidence="6">ZIP Zinc transporter family protein</fullName>
    </submittedName>
</protein>
<feature type="transmembrane region" description="Helical" evidence="5">
    <location>
        <begin position="224"/>
        <end position="242"/>
    </location>
</feature>
<keyword evidence="3 5" id="KW-1133">Transmembrane helix</keyword>
<feature type="transmembrane region" description="Helical" evidence="5">
    <location>
        <begin position="44"/>
        <end position="65"/>
    </location>
</feature>
<comment type="subcellular location">
    <subcellularLocation>
        <location evidence="1">Membrane</location>
        <topology evidence="1">Multi-pass membrane protein</topology>
    </subcellularLocation>
</comment>
<sequence>MFDFSFDFIFEDTNTFKFYIVLGILMVDLVMIFLPFYAKSQSWIALLESLAGGIFLSAACVHLIPESLHTFKHVTKLPLAPIIWVIVFSILMIIEMFAHSHNHDHDHDHDIDKIARKKKDIRHDLHEPHHENANSSFYVLYLVLIFHECVESISMGGAKSKKVILALYFATIGHKPVETFSLGLTLLKNHPSKVKYFTLMILFALVSPLTILGVTYFLANVSELTMAIVASVSAGTFLFVGFQELSELFHHSGKMATRKKIQHIIAFLVGSAWMCAISLGGHEHHHHHHH</sequence>
<gene>
    <name evidence="6" type="ORF">TRFO_35404</name>
</gene>
<keyword evidence="2 5" id="KW-0812">Transmembrane</keyword>
<dbReference type="Pfam" id="PF02535">
    <property type="entry name" value="Zip"/>
    <property type="match status" value="1"/>
</dbReference>
<evidence type="ECO:0000313" key="6">
    <source>
        <dbReference type="EMBL" id="OHS98246.1"/>
    </source>
</evidence>
<organism evidence="6 7">
    <name type="scientific">Tritrichomonas foetus</name>
    <dbReference type="NCBI Taxonomy" id="1144522"/>
    <lineage>
        <taxon>Eukaryota</taxon>
        <taxon>Metamonada</taxon>
        <taxon>Parabasalia</taxon>
        <taxon>Tritrichomonadida</taxon>
        <taxon>Tritrichomonadidae</taxon>
        <taxon>Tritrichomonas</taxon>
    </lineage>
</organism>
<evidence type="ECO:0000256" key="4">
    <source>
        <dbReference type="ARBA" id="ARBA00023136"/>
    </source>
</evidence>
<feature type="transmembrane region" description="Helical" evidence="5">
    <location>
        <begin position="77"/>
        <end position="98"/>
    </location>
</feature>
<dbReference type="VEuPathDB" id="TrichDB:TRFO_35404"/>
<dbReference type="OrthoDB" id="448280at2759"/>
<evidence type="ECO:0000256" key="3">
    <source>
        <dbReference type="ARBA" id="ARBA00022989"/>
    </source>
</evidence>
<evidence type="ECO:0000256" key="5">
    <source>
        <dbReference type="SAM" id="Phobius"/>
    </source>
</evidence>
<dbReference type="AlphaFoldDB" id="A0A1J4JGD1"/>
<dbReference type="PANTHER" id="PTHR11040">
    <property type="entry name" value="ZINC/IRON TRANSPORTER"/>
    <property type="match status" value="1"/>
</dbReference>
<dbReference type="PANTHER" id="PTHR11040:SF140">
    <property type="entry name" value="ZRT (ZRT), IRT- (IRT-) LIKE PROTEIN TRANSPORTER"/>
    <property type="match status" value="1"/>
</dbReference>
<dbReference type="GO" id="GO:0016020">
    <property type="term" value="C:membrane"/>
    <property type="evidence" value="ECO:0007669"/>
    <property type="project" value="UniProtKB-SubCell"/>
</dbReference>
<dbReference type="EMBL" id="MLAK01001068">
    <property type="protein sequence ID" value="OHS98246.1"/>
    <property type="molecule type" value="Genomic_DNA"/>
</dbReference>
<feature type="transmembrane region" description="Helical" evidence="5">
    <location>
        <begin position="196"/>
        <end position="218"/>
    </location>
</feature>
<feature type="transmembrane region" description="Helical" evidence="5">
    <location>
        <begin position="263"/>
        <end position="281"/>
    </location>
</feature>
<feature type="transmembrane region" description="Helical" evidence="5">
    <location>
        <begin position="16"/>
        <end position="37"/>
    </location>
</feature>
<evidence type="ECO:0000313" key="7">
    <source>
        <dbReference type="Proteomes" id="UP000179807"/>
    </source>
</evidence>
<dbReference type="Proteomes" id="UP000179807">
    <property type="component" value="Unassembled WGS sequence"/>
</dbReference>
<dbReference type="GeneID" id="94844938"/>
<accession>A0A1J4JGD1</accession>
<keyword evidence="4 5" id="KW-0472">Membrane</keyword>
<dbReference type="InterPro" id="IPR003689">
    <property type="entry name" value="ZIP"/>
</dbReference>
<name>A0A1J4JGD1_9EUKA</name>
<proteinExistence type="predicted"/>
<dbReference type="RefSeq" id="XP_068351383.1">
    <property type="nucleotide sequence ID" value="XM_068510234.1"/>
</dbReference>
<keyword evidence="7" id="KW-1185">Reference proteome</keyword>
<evidence type="ECO:0000256" key="1">
    <source>
        <dbReference type="ARBA" id="ARBA00004141"/>
    </source>
</evidence>
<evidence type="ECO:0000256" key="2">
    <source>
        <dbReference type="ARBA" id="ARBA00022692"/>
    </source>
</evidence>
<reference evidence="6" key="1">
    <citation type="submission" date="2016-10" db="EMBL/GenBank/DDBJ databases">
        <authorList>
            <person name="Benchimol M."/>
            <person name="Almeida L.G."/>
            <person name="Vasconcelos A.T."/>
            <person name="Perreira-Neves A."/>
            <person name="Rosa I.A."/>
            <person name="Tasca T."/>
            <person name="Bogo M.R."/>
            <person name="de Souza W."/>
        </authorList>
    </citation>
    <scope>NUCLEOTIDE SEQUENCE [LARGE SCALE GENOMIC DNA]</scope>
    <source>
        <strain evidence="6">K</strain>
    </source>
</reference>